<feature type="region of interest" description="Disordered" evidence="7">
    <location>
        <begin position="255"/>
        <end position="276"/>
    </location>
</feature>
<feature type="domain" description="SDR-like Ig" evidence="10">
    <location>
        <begin position="372"/>
        <end position="474"/>
    </location>
</feature>
<feature type="compositionally biased region" description="Basic and acidic residues" evidence="7">
    <location>
        <begin position="2631"/>
        <end position="2651"/>
    </location>
</feature>
<keyword evidence="6" id="KW-0572">Peptidoglycan-anchor</keyword>
<feature type="compositionally biased region" description="Polar residues" evidence="7">
    <location>
        <begin position="5199"/>
        <end position="5220"/>
    </location>
</feature>
<dbReference type="SUPFAM" id="SSF49401">
    <property type="entry name" value="Bacterial adhesins"/>
    <property type="match status" value="2"/>
</dbReference>
<feature type="compositionally biased region" description="Basic and acidic residues" evidence="7">
    <location>
        <begin position="2883"/>
        <end position="2898"/>
    </location>
</feature>
<feature type="compositionally biased region" description="Basic and acidic residues" evidence="7">
    <location>
        <begin position="1623"/>
        <end position="1638"/>
    </location>
</feature>
<feature type="compositionally biased region" description="Polar residues" evidence="7">
    <location>
        <begin position="4648"/>
        <end position="4658"/>
    </location>
</feature>
<feature type="compositionally biased region" description="Basic and acidic residues" evidence="7">
    <location>
        <begin position="2421"/>
        <end position="2441"/>
    </location>
</feature>
<organism evidence="11 12">
    <name type="scientific">Dolosigranulum pigrum</name>
    <dbReference type="NCBI Taxonomy" id="29394"/>
    <lineage>
        <taxon>Bacteria</taxon>
        <taxon>Bacillati</taxon>
        <taxon>Bacillota</taxon>
        <taxon>Bacilli</taxon>
        <taxon>Lactobacillales</taxon>
        <taxon>Carnobacteriaceae</taxon>
        <taxon>Dolosigranulum</taxon>
    </lineage>
</organism>
<dbReference type="InterPro" id="IPR005877">
    <property type="entry name" value="YSIRK_signal_dom"/>
</dbReference>
<dbReference type="InterPro" id="IPR011252">
    <property type="entry name" value="Fibrogen-bd_dom1"/>
</dbReference>
<evidence type="ECO:0000256" key="7">
    <source>
        <dbReference type="SAM" id="MobiDB-lite"/>
    </source>
</evidence>
<feature type="compositionally biased region" description="Basic and acidic residues" evidence="7">
    <location>
        <begin position="3373"/>
        <end position="3388"/>
    </location>
</feature>
<protein>
    <submittedName>
        <fullName evidence="11">YSIRK-type signal peptide-containing protein</fullName>
    </submittedName>
</protein>
<feature type="compositionally biased region" description="Basic and acidic residues" evidence="7">
    <location>
        <begin position="4633"/>
        <end position="4646"/>
    </location>
</feature>
<feature type="compositionally biased region" description="Basic and acidic residues" evidence="7">
    <location>
        <begin position="1343"/>
        <end position="1358"/>
    </location>
</feature>
<feature type="compositionally biased region" description="Basic and acidic residues" evidence="7">
    <location>
        <begin position="1973"/>
        <end position="1988"/>
    </location>
</feature>
<feature type="region of interest" description="Disordered" evidence="7">
    <location>
        <begin position="1075"/>
        <end position="4658"/>
    </location>
</feature>
<feature type="compositionally biased region" description="Basic and acidic residues" evidence="7">
    <location>
        <begin position="2183"/>
        <end position="2198"/>
    </location>
</feature>
<feature type="compositionally biased region" description="Basic and acidic residues" evidence="7">
    <location>
        <begin position="1833"/>
        <end position="1848"/>
    </location>
</feature>
<feature type="compositionally biased region" description="Basic and acidic residues" evidence="7">
    <location>
        <begin position="2113"/>
        <end position="2128"/>
    </location>
</feature>
<feature type="compositionally biased region" description="Basic and acidic residues" evidence="7">
    <location>
        <begin position="4101"/>
        <end position="4121"/>
    </location>
</feature>
<feature type="compositionally biased region" description="Polar residues" evidence="7">
    <location>
        <begin position="5162"/>
        <end position="5174"/>
    </location>
</feature>
<dbReference type="InterPro" id="IPR033764">
    <property type="entry name" value="Sdr_B"/>
</dbReference>
<keyword evidence="5" id="KW-0677">Repeat</keyword>
<feature type="compositionally biased region" description="Basic and acidic residues" evidence="7">
    <location>
        <begin position="4171"/>
        <end position="4191"/>
    </location>
</feature>
<feature type="compositionally biased region" description="Polar residues" evidence="7">
    <location>
        <begin position="142"/>
        <end position="152"/>
    </location>
</feature>
<feature type="compositionally biased region" description="Basic and acidic residues" evidence="7">
    <location>
        <begin position="2841"/>
        <end position="2861"/>
    </location>
</feature>
<feature type="compositionally biased region" description="Basic and acidic residues" evidence="7">
    <location>
        <begin position="4353"/>
        <end position="4368"/>
    </location>
</feature>
<feature type="compositionally biased region" description="Basic and acidic residues" evidence="7">
    <location>
        <begin position="2561"/>
        <end position="2581"/>
    </location>
</feature>
<feature type="compositionally biased region" description="Basic and acidic residues" evidence="7">
    <location>
        <begin position="2953"/>
        <end position="2968"/>
    </location>
</feature>
<feature type="domain" description="SD-repeat containing protein B" evidence="9">
    <location>
        <begin position="674"/>
        <end position="780"/>
    </location>
</feature>
<feature type="compositionally biased region" description="Basic and acidic residues" evidence="7">
    <location>
        <begin position="1441"/>
        <end position="1461"/>
    </location>
</feature>
<feature type="compositionally biased region" description="Low complexity" evidence="7">
    <location>
        <begin position="5016"/>
        <end position="5030"/>
    </location>
</feature>
<feature type="compositionally biased region" description="Basic and acidic residues" evidence="7">
    <location>
        <begin position="2393"/>
        <end position="2408"/>
    </location>
</feature>
<feature type="compositionally biased region" description="Basic and acidic residues" evidence="7">
    <location>
        <begin position="1483"/>
        <end position="1498"/>
    </location>
</feature>
<feature type="compositionally biased region" description="Basic and acidic residues" evidence="7">
    <location>
        <begin position="3793"/>
        <end position="3808"/>
    </location>
</feature>
<feature type="compositionally biased region" description="Basic and acidic residues" evidence="7">
    <location>
        <begin position="4283"/>
        <end position="4298"/>
    </location>
</feature>
<gene>
    <name evidence="11" type="ORF">FNV33_05715</name>
</gene>
<feature type="compositionally biased region" description="Basic and acidic residues" evidence="7">
    <location>
        <begin position="1099"/>
        <end position="1111"/>
    </location>
</feature>
<feature type="compositionally biased region" description="Basic and acidic residues" evidence="7">
    <location>
        <begin position="1763"/>
        <end position="1778"/>
    </location>
</feature>
<feature type="region of interest" description="Disordered" evidence="7">
    <location>
        <begin position="4771"/>
        <end position="4809"/>
    </location>
</feature>
<feature type="compositionally biased region" description="Basic and acidic residues" evidence="7">
    <location>
        <begin position="1413"/>
        <end position="1428"/>
    </location>
</feature>
<dbReference type="InterPro" id="IPR008966">
    <property type="entry name" value="Adhesion_dom_sf"/>
</dbReference>
<feature type="compositionally biased region" description="Basic and acidic residues" evidence="7">
    <location>
        <begin position="3303"/>
        <end position="3318"/>
    </location>
</feature>
<feature type="compositionally biased region" description="Basic and acidic residues" evidence="7">
    <location>
        <begin position="3891"/>
        <end position="3911"/>
    </location>
</feature>
<feature type="compositionally biased region" description="Basic and acidic residues" evidence="7">
    <location>
        <begin position="3723"/>
        <end position="3738"/>
    </location>
</feature>
<keyword evidence="4" id="KW-0732">Signal</keyword>
<dbReference type="GO" id="GO:0005615">
    <property type="term" value="C:extracellular space"/>
    <property type="evidence" value="ECO:0007669"/>
    <property type="project" value="TreeGrafter"/>
</dbReference>
<evidence type="ECO:0000259" key="8">
    <source>
        <dbReference type="Pfam" id="PF04650"/>
    </source>
</evidence>
<feature type="compositionally biased region" description="Basic and acidic residues" evidence="7">
    <location>
        <begin position="4451"/>
        <end position="4471"/>
    </location>
</feature>
<evidence type="ECO:0000313" key="11">
    <source>
        <dbReference type="EMBL" id="QDO91574.1"/>
    </source>
</evidence>
<feature type="compositionally biased region" description="Basic and acidic residues" evidence="7">
    <location>
        <begin position="93"/>
        <end position="131"/>
    </location>
</feature>
<dbReference type="RefSeq" id="WP_143333502.1">
    <property type="nucleotide sequence ID" value="NZ_CP041626.1"/>
</dbReference>
<feature type="compositionally biased region" description="Basic and acidic residues" evidence="7">
    <location>
        <begin position="2603"/>
        <end position="2618"/>
    </location>
</feature>
<feature type="compositionally biased region" description="Basic and acidic residues" evidence="7">
    <location>
        <begin position="2701"/>
        <end position="2721"/>
    </location>
</feature>
<evidence type="ECO:0000256" key="2">
    <source>
        <dbReference type="ARBA" id="ARBA00022512"/>
    </source>
</evidence>
<feature type="compositionally biased region" description="Basic and acidic residues" evidence="7">
    <location>
        <begin position="4073"/>
        <end position="4088"/>
    </location>
</feature>
<feature type="compositionally biased region" description="Basic and acidic residues" evidence="7">
    <location>
        <begin position="2043"/>
        <end position="2058"/>
    </location>
</feature>
<feature type="compositionally biased region" description="Polar residues" evidence="7">
    <location>
        <begin position="862"/>
        <end position="873"/>
    </location>
</feature>
<feature type="compositionally biased region" description="Basic and acidic residues" evidence="7">
    <location>
        <begin position="3751"/>
        <end position="3771"/>
    </location>
</feature>
<evidence type="ECO:0000259" key="9">
    <source>
        <dbReference type="Pfam" id="PF17210"/>
    </source>
</evidence>
<feature type="compositionally biased region" description="Basic and acidic residues" evidence="7">
    <location>
        <begin position="3653"/>
        <end position="3668"/>
    </location>
</feature>
<feature type="compositionally biased region" description="Basic and acidic residues" evidence="7">
    <location>
        <begin position="3821"/>
        <end position="3841"/>
    </location>
</feature>
<dbReference type="PANTHER" id="PTHR24023:SF1082">
    <property type="entry name" value="COLLAGEN TRIPLE HELIX REPEAT"/>
    <property type="match status" value="1"/>
</dbReference>
<feature type="compositionally biased region" description="Low complexity" evidence="7">
    <location>
        <begin position="5143"/>
        <end position="5161"/>
    </location>
</feature>
<feature type="compositionally biased region" description="Basic and acidic residues" evidence="7">
    <location>
        <begin position="3401"/>
        <end position="3421"/>
    </location>
</feature>
<feature type="compositionally biased region" description="Basic and acidic residues" evidence="7">
    <location>
        <begin position="2211"/>
        <end position="2231"/>
    </location>
</feature>
<feature type="compositionally biased region" description="Polar residues" evidence="7">
    <location>
        <begin position="5309"/>
        <end position="5338"/>
    </location>
</feature>
<feature type="compositionally biased region" description="Basic and acidic residues" evidence="7">
    <location>
        <begin position="4591"/>
        <end position="4611"/>
    </location>
</feature>
<dbReference type="KEGG" id="dpm:FNV33_05715"/>
<feature type="compositionally biased region" description="Basic and acidic residues" evidence="7">
    <location>
        <begin position="2743"/>
        <end position="2758"/>
    </location>
</feature>
<evidence type="ECO:0000256" key="6">
    <source>
        <dbReference type="ARBA" id="ARBA00023088"/>
    </source>
</evidence>
<reference evidence="11 12" key="1">
    <citation type="submission" date="2019-07" db="EMBL/GenBank/DDBJ databases">
        <title>Genome assembly of a nasal isolate of Dolosigranulum pigrum from a chronic sinusitis patient.</title>
        <authorList>
            <person name="Baig S."/>
            <person name="Overballe-Petersen S."/>
            <person name="Kaspar U."/>
            <person name="Rendboe A."/>
            <person name="de Man T."/>
            <person name="Liu C."/>
            <person name="Price L.B."/>
            <person name="Stegger M."/>
            <person name="Becker K."/>
            <person name="Skytt Andersen P."/>
        </authorList>
    </citation>
    <scope>NUCLEOTIDE SEQUENCE [LARGE SCALE GENOMIC DNA]</scope>
    <source>
        <strain evidence="11 12">83VPs-KB5</strain>
    </source>
</reference>
<feature type="compositionally biased region" description="Basic and acidic residues" evidence="7">
    <location>
        <begin position="4213"/>
        <end position="4228"/>
    </location>
</feature>
<name>A0A516GJ84_9LACT</name>
<feature type="domain" description="SD-repeat containing protein B" evidence="9">
    <location>
        <begin position="786"/>
        <end position="897"/>
    </location>
</feature>
<feature type="compositionally biased region" description="Basic and acidic residues" evidence="7">
    <location>
        <begin position="2281"/>
        <end position="2301"/>
    </location>
</feature>
<feature type="compositionally biased region" description="Basic and acidic residues" evidence="7">
    <location>
        <begin position="3681"/>
        <end position="3701"/>
    </location>
</feature>
<feature type="compositionally biased region" description="Basic and acidic residues" evidence="7">
    <location>
        <begin position="3933"/>
        <end position="3948"/>
    </location>
</feature>
<feature type="compositionally biased region" description="Basic and acidic residues" evidence="7">
    <location>
        <begin position="2463"/>
        <end position="2478"/>
    </location>
</feature>
<dbReference type="Gene3D" id="2.60.40.10">
    <property type="entry name" value="Immunoglobulins"/>
    <property type="match status" value="2"/>
</dbReference>
<feature type="compositionally biased region" description="Basic and acidic residues" evidence="7">
    <location>
        <begin position="3961"/>
        <end position="3981"/>
    </location>
</feature>
<feature type="compositionally biased region" description="Basic and acidic residues" evidence="7">
    <location>
        <begin position="4493"/>
        <end position="4508"/>
    </location>
</feature>
<feature type="compositionally biased region" description="Basic and acidic residues" evidence="7">
    <location>
        <begin position="3233"/>
        <end position="3248"/>
    </location>
</feature>
<dbReference type="GO" id="GO:0031012">
    <property type="term" value="C:extracellular matrix"/>
    <property type="evidence" value="ECO:0007669"/>
    <property type="project" value="TreeGrafter"/>
</dbReference>
<evidence type="ECO:0000256" key="3">
    <source>
        <dbReference type="ARBA" id="ARBA00022525"/>
    </source>
</evidence>
<sequence length="5369" mass="556088">MVGKNNKRLLREKHANKFKRYALKKLTVGLASVTIGTGLAFATSSSVSADELAVGESTAVVSDKTAEEQSQPDTPHIQEQEEAVPPAEEPQVTEDRISEEKAVKTSEETDEKTTESEEVAEEKQADSHEQTEEASDKEETNTKAPQAATTQLAPVVESEAEPVREEQPAEAPMTTLSQIDQLPEEFLTYLRDHSDIVDFKNATTIETYANLLQQSYGVEAAKEERIRAIEAAVKEIETTKEQAKNDVVDQTERLIDADKDSTTPQDQSKETFKKAIQQADNPQTVVESYLKDAGYKAEDIAGILANVDMSLANDPDQLLENIIQAGVKYANEHTQPGTFLVNQTDGENVGHLINVTPLNQQNPIRRGSNNTFDFSYHISFNNPKSNLKRVKPGDYFDVEYKNVTIDDLNELGKTGGKSPIVRDQNGNVIAFITDLKEKNIIRYTFTEYVKNNDNIEMEIGYSHSIDRKKAAKNGTYDIEYKVGTNRFTLPNVQIDYSDLMMRKDQLNGSRAFVKVNSDGNYRHVTYFNPQKNSLNNVQIEGVALGAGTLNSENSTVKLYKVKDNRRLADSISANNYNDTTIFEDVTRNYPTLNQFEDVSFSGGKLTGKSTGKANLGNINETYVMVVDSKAKDDGTLIAGGILHGNGKSLQLASSTAHVSGAGAAQALPRERIYSIGDHVWHDENKDGIQQPGEPGIANVEVRLLDNSGEIVSTTRTDSEGHYEFNELPNGQYFVEFSTPEGFIPTIKNVNNNRNDANDSDGTIVPVTINSRSDMTIDSGFYRKVYSIGDKVWVDSDKDGIQDTGERGLAGVTVKLVDEYGNVKTTTTKPNGEYRFDNLDEGTYQVIFQTPEGYEPTKPYQGDNRNQDSNGSTTTIKVSPQNPFFNENRHNPTVDFGLIEVQPEKLYEMTVEDSSFETHIYSEEEYNKLPGKTSQTVEAGKIKKVQSGKDRRVQVLYEHVNPDTLPESTTKQFVDGFVNGTLVTEAGTFVQRNGKYWREVSRQVLQESQDEIFIYKPVKSKDPVIPRFDIEDGKLYVTINGNKQEIGNVTGEPGEPGKIPTFEINEDGHLIAKVENEPDKDLGKVKGEPGAPGQNGNPGKDGKSVTVDRTETDGDGNTVVHFSDGSSATIAKGAKGDKGEDGADGHTPEIGENGNWIINGVDTEKPARGADGKSVTVDRTETDGDGNTVVHFSDGSSATIAKGAKGDKGEDGADGHTPEIGENGNWIINGVDTEKPARGADGKSVTVDRTETDGDGNTVVHFSDGSSATIAKGAKGDKGEDGADGHTPEIGENGNWIINGVDTEKPARGADGKSVTVDRTETDGDGNTVVHFSDGSSATIAKGAKGDKGEDGADGHTPEIGENGNWIINGVDTEKPARGADGKSVTVDRTETDGDGNTVVHFSDGSSATIAKGAKGDKGEDGADGHTPEIGENGNWIINGVDTEKPARGADGKSVTVDRTETDGDGNTVVHFSDGSSATIAKGAKGDKGEDGADGHTPEIGENGNWIINGVDTEKPARGADGKSVTVDRTETDGDGNTVVHFSDGSSATIAKGAKGDKGEDGADGHTPEIGENGNWIINGVDTEKPARGADGKSVTVDRTETDGDGNTVVHFSDGSSATIAKGAKGDKGEDGADGHTPEIGENGNWIINGVDTEKPARGADGKSVTVDRTETDGDGNTVVHFSDGSSATIAKGAKGDKGEDGADGHTPEIGENGNWIINGVDTEKPARGADGKSVTVDRTETDGDGNTVVHFSDGSSATIAKGAKGDKGEDGADGHTPEIGENGNWIINGVDTEKPARGADGKSVTVDRTETDGDGNTVVHFSDGSSATIAKGAKGDKGEDGADGHTPEIGENGNWIINGVDTEKPARGADGKSVTVDRTETDGDGNTVVHFSDGSSATIAKGAKGDKGEDGADGHTPEIGENGNWIINGVDTEKPARGADGKSVTVDRTETDGDGNTVVHFSDGSSATIAKGAKGDKGEDGADGHTPEIGENGNWIINGVDTEKPARGADGKSVTVDRTETDGDGNTVVHFSDGSSATIAKGAKGDKGEDGADGHTPEIGENGNWIINGVDTEKPARGADGKSVTVDRTETDGDGNTVVHFSDGSSATIAKGAKGDKGEDGADGHTPEIGENGNWIINGVDTEKPARGADGKSVTVDRTETDGDGNTVVHFSDGSSATIAKGAKGDKGEDGADGHTPEIGENGNWIINGVDTEKPARGADGKSVTVDRTETDGDGNTVVHFSDGSSATIAKGAKGDKGEDGADGHTPEIGENGNWIINGVDTEKPARGADGKSVTVDRTETDGDGNTVVHFSDGSSATIAKGAKGDKGEDGADGHTPEIGENGNWIINGVDTEKPARGADGKSVTVDRTETDGDGNTVVHFSDGSSATIAKGAKGDKGEDGADGHTPEIGENGNWIINGVDTEKPARGADGKSVTVDRTETDGDGNTVVHFSDGSSATIAKGAKGDKGEDGADGHTPEIGENGNWIINGVDTEKPARGADGKSVTVDRTETDGDGNTVVHFSDGSSATIAKGAKGDKGEDGADGHTPEIGENGNWIINGVDTEKPARGADGKSVTVDRTETDGDGNTVVHFSDGSSATIAKGAKGDKGEDGADGHTPEIGENGNWIINGVDTEKPARGADGKSVTVDRTETDGDGNTVVHFSDGSSATIAKGAKGDKGEDGADGHTPEIGENGNWIINGVDTEKPARGADGKSVTVDRTETDGDGNTVVHFSDGSSATIAKGAKGDKGEDGADGHTPEIGENGNWIINGVDTEKPARGADGKSVTVDRTETDGDGNTVVHFSDGSSATIAKGAKGDKGEDGADGHTPEIGENGNWIINGVDTEKPARGADGKSVTVDRTETDGDGNTVVHFSDGSSATIAKGAKGDKGEDGADGHTPEIGENGNWIINGVDTEKPARGADGKSVTVDRTETDGDGNTVVHFSDGSSATIAKGAKGDKGEDGADGHTPEIGENGNWIINGVDTEKPARGADGKSVTVDRTETDGDGNTVVHFSDGSSATIAKGAKGDKGEDGADGHTPEIGENGNWIINGVDTEKPARGADGKSVTVDRTETDGDGNTVVHFSDGSSATIAKGAKGDKGEDGADGHTPEIGENGNWIINGVDTEKPARGADGKSVTVDRTETDGDGNTVVHFSDGSSATIAKGAKGDKGEDGADGHTPEIGENGNWIINGVDTEKPARGADGKSVTVDRTETDGDGNTVVHFSDGSSATIAKGAKGDKGEDGADGHTPEIGENGNWIINGVDTEKPARGADGKSVTVDRTETDGDGNTVVHFSDGSSATIAKGAKGDKGEDGADGHTPEIGENGNWIINGVDTEKPARGADGKSVTVDRTETDGDGNTVVHFSDGSSATIAKGAKGDKGEDGADGHTPEIGENGNWIINGVDTEKPARGADGKSVTVDRTETDGDGNTVVHFSDGSSATIAKGAKGDKGEDGADGHTPEIGENGNWIINGVDTEKPARGADGKSVTVDRTETDGDGNTVVHFSDGSSATIAKGAKGDKGEDGADGHTPEIGENGNWIINGVDTEKPARGADGKSVTVDRTETDGDGNTVVHFSDGSSATIAKGAKGDKGEDGADGHTPEIGENGNWIINGVDTEKPARGADGKSVTVDRTETDGDGNTVVHFSDGSSATIAKGAKGDKGEDGADGHTPEIGENGNWIINGVDTEKPARGADGKSVTVDRTETDGDGNTVVHFSDGSSATIAKGAKGDKGEDGADGHTPEIGENGNWIINGVDTEKPARGADGKSVTVDRTETDGDGNTVVHFSDGSSATIAKGAKGDKGEDGADGHTPEIGENGNWIINGVDTEKPARGADGKSVTVDRTETDGDGNTVVHFSDGSSATIAKGAKGDKGEDGADGHTPEIGENGNWIINGVDTEKPARGADGKSVTVDRTETDGDGNTVVHFSDGSSATIAKGAKGDKGEDGADGHTPEIGENGNWIINGVDTEKPARGADGKSVTVDRTETDGDGNTVVHFSDGSSATIAKGAKGDKGEDGADGHTPEIGENGNWIINGVDTEKPARGADGKSVTVDRTETDGDGNTVVHFSDGSSATIAKGAKGDKGEDGADGHTPEIGENGNWIINGVDTEKPARGADGKSVTVDRTETDGDGNTVVHFSDGSSATIAKGAKGDKGEDGADGHTPEIGENGNWIINGVDTEKPARGADGKSVTVDRTETDGDGNTVVHFSDGSSATIAKGAKGDKGEDGADGHTPEIGENGNWIINGVDTEKPARGADGKSVTVDRTETDGDGNTVVHFSDGSSATIAKGAKGDKGEDGADGHTPEIGENGNWIINGVDTEKPARGADGKSVTVDRTETDGDGNTVVHFSDGSSATIAKGAKGDKGEDGADGHTPEIGENGNWIINGVDTEKPARGADGKSVTVDRTETDGDGNTVVHFSDGSSATIAKGAKGDKGEDGADGHTPEIGENGNWIINGVDTEKPARGADGKSVTVDRTETDGDGNTVVHFSDGSSATIAKGAKGDKGEDGADGHTPEIGENGNWIINGVDTEKPARGADGKSVTVDRTETDGDGNTVVHFSDGSSATIAKGAKGDKGEDGADGHTPEIGENGNWIINGVDTEKPARGADGKSVTVDRTETDGDGNTVVHFSDGSSATIAKGAKGDQGQKGDKGERGQTPNVSQTPIRDQNGRIVGYTLTFTDPVTGEKIGNSIDVYNGTDGKDGKSVTASVERGEQNGRPGSYIIIRNEDGVELDREFVFDGEDGTTPKVSVQTVERNDGRKTHVVTITNPKTGETQTFTVTDGEKGEPGQAGKDGRDGRDGRDGKNGFTPTIGSNGNWFIAGQDTGVKAKGEDGQSITVTKEVKDEQGNTVVHFSDGSTITISKGDRGETGPAGKDGRDGRDGRDGKDGKDLTGNNGNINIENSNNQSQDQNQTQNQNSNQVVTNNTYNFGDVSLTINQTLNLNGEVVLTKVIVKDKDGLTNETQIDKNTQINQLNVFVNNGQVLVGTFNLTNQNNVKQLLVGNLIINLVINDNPVEPGKPEQPENSSTNEKSNNTPEQSNNSRTPGRLRSAGRGLNKVPSIPGTPEVKPEQPNVPSTPEETPGQPGKTPETPGTSETPDNTPEQPNETPNVPSTPEGTPGQPGETPEAPGTSETPDNTPEQPNETPNVPSTPEGTPGQPGETPEAPGTNETPDNTPEQPNETPDVPSTPEETPGQPGETPEAPGTSETPDNTPEQPNETPNVPSTPEGTPGQPGEKPEAPGTSETPDNTPEQPNETPNVPSTPEETPGQPGEKPEAPGTNETPGNTPEQPNETPDVPSKPEGTPGQPGEKPEAPGTNETPNTPTQLSNTPAQPDRSSITGEQLPETATDSWMLALASLVSLSSGAVLAVKKKKDDE</sequence>
<dbReference type="Pfam" id="PF17210">
    <property type="entry name" value="SdrD_B"/>
    <property type="match status" value="2"/>
</dbReference>
<keyword evidence="2" id="KW-0134">Cell wall</keyword>
<feature type="compositionally biased region" description="Basic and acidic residues" evidence="7">
    <location>
        <begin position="255"/>
        <end position="273"/>
    </location>
</feature>
<feature type="compositionally biased region" description="Basic and acidic residues" evidence="7">
    <location>
        <begin position="3443"/>
        <end position="3458"/>
    </location>
</feature>
<feature type="compositionally biased region" description="Basic and acidic residues" evidence="7">
    <location>
        <begin position="2771"/>
        <end position="2791"/>
    </location>
</feature>
<feature type="compositionally biased region" description="Basic and acidic residues" evidence="7">
    <location>
        <begin position="3471"/>
        <end position="3491"/>
    </location>
</feature>
<feature type="compositionally biased region" description="Basic and acidic residues" evidence="7">
    <location>
        <begin position="1161"/>
        <end position="1181"/>
    </location>
</feature>
<dbReference type="EMBL" id="CP041626">
    <property type="protein sequence ID" value="QDO91574.1"/>
    <property type="molecule type" value="Genomic_DNA"/>
</dbReference>
<feature type="compositionally biased region" description="Basic and acidic residues" evidence="7">
    <location>
        <begin position="3583"/>
        <end position="3598"/>
    </location>
</feature>
<feature type="region of interest" description="Disordered" evidence="7">
    <location>
        <begin position="44"/>
        <end position="178"/>
    </location>
</feature>
<feature type="compositionally biased region" description="Basic and acidic residues" evidence="7">
    <location>
        <begin position="4774"/>
        <end position="4797"/>
    </location>
</feature>
<feature type="compositionally biased region" description="Polar residues" evidence="7">
    <location>
        <begin position="5235"/>
        <end position="5257"/>
    </location>
</feature>
<evidence type="ECO:0000256" key="5">
    <source>
        <dbReference type="ARBA" id="ARBA00022737"/>
    </source>
</evidence>
<feature type="compositionally biased region" description="Basic and acidic residues" evidence="7">
    <location>
        <begin position="4381"/>
        <end position="4401"/>
    </location>
</feature>
<accession>A0A516GJ84</accession>
<feature type="compositionally biased region" description="Basic and acidic residues" evidence="7">
    <location>
        <begin position="1581"/>
        <end position="1601"/>
    </location>
</feature>
<feature type="compositionally biased region" description="Basic and acidic residues" evidence="7">
    <location>
        <begin position="2491"/>
        <end position="2511"/>
    </location>
</feature>
<feature type="compositionally biased region" description="Basic and acidic residues" evidence="7">
    <location>
        <begin position="2533"/>
        <end position="2548"/>
    </location>
</feature>
<feature type="compositionally biased region" description="Polar residues" evidence="7">
    <location>
        <begin position="5084"/>
        <end position="5104"/>
    </location>
</feature>
<feature type="compositionally biased region" description="Basic and acidic residues" evidence="7">
    <location>
        <begin position="1273"/>
        <end position="1288"/>
    </location>
</feature>
<proteinExistence type="predicted"/>
<feature type="compositionally biased region" description="Polar residues" evidence="7">
    <location>
        <begin position="4840"/>
        <end position="4854"/>
    </location>
</feature>
<feature type="compositionally biased region" description="Basic and acidic residues" evidence="7">
    <location>
        <begin position="2323"/>
        <end position="2338"/>
    </location>
</feature>
<feature type="compositionally biased region" description="Basic and acidic residues" evidence="7">
    <location>
        <begin position="4521"/>
        <end position="4541"/>
    </location>
</feature>
<dbReference type="PANTHER" id="PTHR24023">
    <property type="entry name" value="COLLAGEN ALPHA"/>
    <property type="match status" value="1"/>
</dbReference>
<dbReference type="Pfam" id="PF17961">
    <property type="entry name" value="Big_8"/>
    <property type="match status" value="1"/>
</dbReference>
<feature type="compositionally biased region" description="Low complexity" evidence="7">
    <location>
        <begin position="5180"/>
        <end position="5198"/>
    </location>
</feature>
<dbReference type="SUPFAM" id="SSF117074">
    <property type="entry name" value="Hypothetical protein PA1324"/>
    <property type="match status" value="2"/>
</dbReference>
<feature type="compositionally biased region" description="Basic and acidic residues" evidence="7">
    <location>
        <begin position="2253"/>
        <end position="2268"/>
    </location>
</feature>
<dbReference type="Pfam" id="PF04650">
    <property type="entry name" value="YSIRK_signal"/>
    <property type="match status" value="1"/>
</dbReference>
<evidence type="ECO:0000313" key="12">
    <source>
        <dbReference type="Proteomes" id="UP000315953"/>
    </source>
</evidence>
<feature type="compositionally biased region" description="Basic and acidic residues" evidence="7">
    <location>
        <begin position="3191"/>
        <end position="3211"/>
    </location>
</feature>
<feature type="compositionally biased region" description="Polar residues" evidence="7">
    <location>
        <begin position="5272"/>
        <end position="5285"/>
    </location>
</feature>
<dbReference type="Gene3D" id="2.60.40.1280">
    <property type="match status" value="1"/>
</dbReference>
<dbReference type="Gene3D" id="2.60.40.1290">
    <property type="match status" value="1"/>
</dbReference>
<dbReference type="GO" id="GO:0007155">
    <property type="term" value="P:cell adhesion"/>
    <property type="evidence" value="ECO:0007669"/>
    <property type="project" value="InterPro"/>
</dbReference>
<feature type="compositionally biased region" description="Basic and acidic residues" evidence="7">
    <location>
        <begin position="3163"/>
        <end position="3178"/>
    </location>
</feature>
<feature type="compositionally biased region" description="Basic and acidic residues" evidence="7">
    <location>
        <begin position="1511"/>
        <end position="1531"/>
    </location>
</feature>
<feature type="compositionally biased region" description="Basic and acidic residues" evidence="7">
    <location>
        <begin position="2351"/>
        <end position="2371"/>
    </location>
</feature>
<feature type="region of interest" description="Disordered" evidence="7">
    <location>
        <begin position="4832"/>
        <end position="4910"/>
    </location>
</feature>
<feature type="compositionally biased region" description="Basic and acidic residues" evidence="7">
    <location>
        <begin position="4143"/>
        <end position="4158"/>
    </location>
</feature>
<dbReference type="InterPro" id="IPR041171">
    <property type="entry name" value="SDR_Ig"/>
</dbReference>
<feature type="compositionally biased region" description="Basic and acidic residues" evidence="7">
    <location>
        <begin position="4311"/>
        <end position="4331"/>
    </location>
</feature>
<dbReference type="InterPro" id="IPR050149">
    <property type="entry name" value="Collagen_superfamily"/>
</dbReference>
<feature type="compositionally biased region" description="Basic and acidic residues" evidence="7">
    <location>
        <begin position="1931"/>
        <end position="1951"/>
    </location>
</feature>
<evidence type="ECO:0000259" key="10">
    <source>
        <dbReference type="Pfam" id="PF17961"/>
    </source>
</evidence>
<feature type="compositionally biased region" description="Basic and acidic residues" evidence="7">
    <location>
        <begin position="1721"/>
        <end position="1741"/>
    </location>
</feature>
<feature type="compositionally biased region" description="Basic and acidic residues" evidence="7">
    <location>
        <begin position="2981"/>
        <end position="3001"/>
    </location>
</feature>
<feature type="compositionally biased region" description="Basic and acidic residues" evidence="7">
    <location>
        <begin position="2071"/>
        <end position="2091"/>
    </location>
</feature>
<dbReference type="InterPro" id="IPR013783">
    <property type="entry name" value="Ig-like_fold"/>
</dbReference>
<feature type="compositionally biased region" description="Basic and acidic residues" evidence="7">
    <location>
        <begin position="1371"/>
        <end position="1391"/>
    </location>
</feature>
<feature type="compositionally biased region" description="Basic and acidic residues" evidence="7">
    <location>
        <begin position="1301"/>
        <end position="1321"/>
    </location>
</feature>
<feature type="compositionally biased region" description="Basic and acidic residues" evidence="7">
    <location>
        <begin position="3121"/>
        <end position="3141"/>
    </location>
</feature>
<feature type="compositionally biased region" description="Basic and acidic residues" evidence="7">
    <location>
        <begin position="2813"/>
        <end position="2828"/>
    </location>
</feature>
<feature type="compositionally biased region" description="Basic and acidic residues" evidence="7">
    <location>
        <begin position="1651"/>
        <end position="1671"/>
    </location>
</feature>
<feature type="compositionally biased region" description="Basic and acidic residues" evidence="7">
    <location>
        <begin position="2001"/>
        <end position="2021"/>
    </location>
</feature>
<feature type="compositionally biased region" description="Basic and acidic residues" evidence="7">
    <location>
        <begin position="1553"/>
        <end position="1568"/>
    </location>
</feature>
<feature type="compositionally biased region" description="Basic and acidic residues" evidence="7">
    <location>
        <begin position="1791"/>
        <end position="1811"/>
    </location>
</feature>
<feature type="compositionally biased region" description="Basic and acidic residues" evidence="7">
    <location>
        <begin position="3093"/>
        <end position="3108"/>
    </location>
</feature>
<comment type="subcellular location">
    <subcellularLocation>
        <location evidence="1">Secreted</location>
        <location evidence="1">Cell wall</location>
        <topology evidence="1">Peptidoglycan-anchor</topology>
    </subcellularLocation>
</comment>
<feature type="region of interest" description="Disordered" evidence="7">
    <location>
        <begin position="5007"/>
        <end position="5338"/>
    </location>
</feature>
<feature type="compositionally biased region" description="Basic and acidic residues" evidence="7">
    <location>
        <begin position="3611"/>
        <end position="3631"/>
    </location>
</feature>
<feature type="compositionally biased region" description="Basic and acidic residues" evidence="7">
    <location>
        <begin position="1075"/>
        <end position="1086"/>
    </location>
</feature>
<feature type="compositionally biased region" description="Low complexity" evidence="7">
    <location>
        <begin position="5106"/>
        <end position="5124"/>
    </location>
</feature>
<feature type="region of interest" description="Disordered" evidence="7">
    <location>
        <begin position="853"/>
        <end position="873"/>
    </location>
</feature>
<feature type="compositionally biased region" description="Basic and acidic residues" evidence="7">
    <location>
        <begin position="1231"/>
        <end position="1251"/>
    </location>
</feature>
<feature type="compositionally biased region" description="Basic and acidic residues" evidence="7">
    <location>
        <begin position="3261"/>
        <end position="3281"/>
    </location>
</feature>
<feature type="compositionally biased region" description="Basic and acidic residues" evidence="7">
    <location>
        <begin position="3541"/>
        <end position="3561"/>
    </location>
</feature>
<feature type="compositionally biased region" description="Basic and acidic residues" evidence="7">
    <location>
        <begin position="1133"/>
        <end position="1148"/>
    </location>
</feature>
<feature type="compositionally biased region" description="Basic and acidic residues" evidence="7">
    <location>
        <begin position="2141"/>
        <end position="2161"/>
    </location>
</feature>
<dbReference type="Proteomes" id="UP000315953">
    <property type="component" value="Chromosome"/>
</dbReference>
<feature type="compositionally biased region" description="Polar residues" evidence="7">
    <location>
        <begin position="4800"/>
        <end position="4809"/>
    </location>
</feature>
<feature type="compositionally biased region" description="Basic and acidic residues" evidence="7">
    <location>
        <begin position="4423"/>
        <end position="4438"/>
    </location>
</feature>
<feature type="compositionally biased region" description="Basic and acidic residues" evidence="7">
    <location>
        <begin position="3051"/>
        <end position="3071"/>
    </location>
</feature>
<evidence type="ECO:0000256" key="1">
    <source>
        <dbReference type="ARBA" id="ARBA00004168"/>
    </source>
</evidence>
<feature type="compositionally biased region" description="Basic and acidic residues" evidence="7">
    <location>
        <begin position="1861"/>
        <end position="1881"/>
    </location>
</feature>
<feature type="compositionally biased region" description="Basic and acidic residues" evidence="7">
    <location>
        <begin position="4003"/>
        <end position="4018"/>
    </location>
</feature>
<feature type="compositionally biased region" description="Low complexity" evidence="7">
    <location>
        <begin position="4887"/>
        <end position="4910"/>
    </location>
</feature>
<evidence type="ECO:0000256" key="4">
    <source>
        <dbReference type="ARBA" id="ARBA00022729"/>
    </source>
</evidence>
<feature type="compositionally biased region" description="Basic and acidic residues" evidence="7">
    <location>
        <begin position="1903"/>
        <end position="1918"/>
    </location>
</feature>
<feature type="compositionally biased region" description="Basic and acidic residues" evidence="7">
    <location>
        <begin position="2911"/>
        <end position="2931"/>
    </location>
</feature>
<feature type="domain" description="YSIRK Gram-positive signal peptide" evidence="8">
    <location>
        <begin position="16"/>
        <end position="39"/>
    </location>
</feature>
<feature type="compositionally biased region" description="Basic and acidic residues" evidence="7">
    <location>
        <begin position="4031"/>
        <end position="4051"/>
    </location>
</feature>
<feature type="compositionally biased region" description="Basic and acidic residues" evidence="7">
    <location>
        <begin position="1203"/>
        <end position="1218"/>
    </location>
</feature>
<dbReference type="NCBIfam" id="TIGR01168">
    <property type="entry name" value="YSIRK_signal"/>
    <property type="match status" value="1"/>
</dbReference>
<feature type="compositionally biased region" description="Basic and acidic residues" evidence="7">
    <location>
        <begin position="3331"/>
        <end position="3351"/>
    </location>
</feature>
<feature type="compositionally biased region" description="Basic and acidic residues" evidence="7">
    <location>
        <begin position="3513"/>
        <end position="3528"/>
    </location>
</feature>
<feature type="compositionally biased region" description="Basic and acidic residues" evidence="7">
    <location>
        <begin position="3023"/>
        <end position="3038"/>
    </location>
</feature>
<feature type="compositionally biased region" description="Basic and acidic residues" evidence="7">
    <location>
        <begin position="4856"/>
        <end position="4883"/>
    </location>
</feature>
<feature type="compositionally biased region" description="Basic and acidic residues" evidence="7">
    <location>
        <begin position="3863"/>
        <end position="3878"/>
    </location>
</feature>
<keyword evidence="3" id="KW-0964">Secreted</keyword>
<feature type="compositionally biased region" description="Polar residues" evidence="7">
    <location>
        <begin position="5125"/>
        <end position="5141"/>
    </location>
</feature>
<feature type="compositionally biased region" description="Basic and acidic residues" evidence="7">
    <location>
        <begin position="1693"/>
        <end position="1708"/>
    </location>
</feature>
<feature type="compositionally biased region" description="Basic and acidic residues" evidence="7">
    <location>
        <begin position="2673"/>
        <end position="2688"/>
    </location>
</feature>
<feature type="compositionally biased region" description="Basic and acidic residues" evidence="7">
    <location>
        <begin position="4241"/>
        <end position="4261"/>
    </location>
</feature>
<feature type="compositionally biased region" description="Basic and acidic residues" evidence="7">
    <location>
        <begin position="4563"/>
        <end position="4578"/>
    </location>
</feature>